<organism evidence="12 13">
    <name type="scientific">Fusarium ambrosium</name>
    <dbReference type="NCBI Taxonomy" id="131363"/>
    <lineage>
        <taxon>Eukaryota</taxon>
        <taxon>Fungi</taxon>
        <taxon>Dikarya</taxon>
        <taxon>Ascomycota</taxon>
        <taxon>Pezizomycotina</taxon>
        <taxon>Sordariomycetes</taxon>
        <taxon>Hypocreomycetidae</taxon>
        <taxon>Hypocreales</taxon>
        <taxon>Nectriaceae</taxon>
        <taxon>Fusarium</taxon>
        <taxon>Fusarium solani species complex</taxon>
    </lineage>
</organism>
<evidence type="ECO:0000256" key="4">
    <source>
        <dbReference type="ARBA" id="ARBA00022692"/>
    </source>
</evidence>
<feature type="transmembrane region" description="Helical" evidence="10">
    <location>
        <begin position="203"/>
        <end position="222"/>
    </location>
</feature>
<sequence length="1226" mass="138233">MTEFKYGFGPLSTSVQFPATTGLTDNFDATLASICASIETLDLLNMDGIPPEQRRRGSSGVYNAPNSYTELGEILAQQPIDEDAVSDTEAPALDLVQRRDSGVYSVPRSYSNLDEVSPVPPIEEPPFDNGQDVQGRQRRRSSFARHEGPILEPEPIPEEAKERRVSRLATELYTHSYLIFFAILGTLARLGLTALTRYPGTPVIFNTIWANFTGSAVMGFLAEDRKLFRNEWGNATYDEAIKQAKQKRKDEEDGSSSSQQKDVDLKAAKKAHLAMKKTIPLYIGLATGFCGSFTTFSSFIKDTFLALSNEMVTPGWSESPTSRNGGYSFMAMLAVIIATVSLSLSGLFLGAHIAIGLEHVTPTIPFTLSRRHDVEMCYGQNNKTIYPQINNPQEQIPPTGDFETPLRSESRNDLLRPDGFPSQPLELRIKEPASVEEEVQPDEGPDEGPGKGPELTGHPLDTSINESGMNYNVPGPDSDDERSWNRIAEEYTDRLIGDAMEKRFEIALKKAMASREASNWAFPDEKPEEIIMPYGPDFRPGTPKHFEDLPLVEPICYRQNEEGEICGLYAKIGCPDCHLIAYCTLECQMAHVDAHKCRGTKVGLYSKIADRTGLSPQDPALWQFPWGPWPAIDILQLQKNEGAEFEGFLNILLSGGPTLPTIVNTIANIPETANPILHISINELNLRQVAQTLTVLLLLTDRSCEDRYNAEAAVYIWYSSAIPTPMMKHIQDVALGPILDAVRNAMRYYLHFDVKSIPIRFPRGNCSIVVNFTLKEWQAIFFHVTRVQKTNIQKIKRMRFEDRRYCEDIHTRIQRAPHMRILGMLKWETDGMLQPYGLPLYKELSVNPFWVTLGGFPVPGCTTEPVTEWPISAILGQDSGPATNDVYGKMFYFVRSLCLKFQYRLRSLQVEFSVMEKEVLALPGIFNNQGHRRFDRIDMGASFDADPLGFAAPLNYLLQHVDMNPHATMLGVSRLGTATSYSESTKEDITIEHRNRFVPMGTKLDELAPPVREEEEFTTNGVRRIWGLFMWRNWDKFSDHFLKAPFYFEDISKHVLGHHPRLSGRLDTRFAGLALKARNTITSRWPHRLIHSRRDTPSQTDFDNYMSWGSPDGIRWLEWSKVTDVYPEAMNNWLELCYMERKMSQEITLAQFTEIVVKEIEPLISVYYPSGRLVHPPKDEGGEGLGEKVEGEADGEKEKEAGVEGSMAGGESSKKKKKKKSKKKKK</sequence>
<dbReference type="GO" id="GO:1903425">
    <property type="term" value="F:fluoride transmembrane transporter activity"/>
    <property type="evidence" value="ECO:0007669"/>
    <property type="project" value="TreeGrafter"/>
</dbReference>
<comment type="subcellular location">
    <subcellularLocation>
        <location evidence="2">Cell membrane</location>
        <topology evidence="2">Multi-pass membrane protein</topology>
    </subcellularLocation>
</comment>
<evidence type="ECO:0000256" key="10">
    <source>
        <dbReference type="SAM" id="Phobius"/>
    </source>
</evidence>
<protein>
    <recommendedName>
        <fullName evidence="11">DUF4470 domain-containing protein</fullName>
    </recommendedName>
</protein>
<evidence type="ECO:0000256" key="5">
    <source>
        <dbReference type="ARBA" id="ARBA00022989"/>
    </source>
</evidence>
<evidence type="ECO:0000256" key="3">
    <source>
        <dbReference type="ARBA" id="ARBA00022475"/>
    </source>
</evidence>
<keyword evidence="13" id="KW-1185">Reference proteome</keyword>
<dbReference type="Pfam" id="PF02537">
    <property type="entry name" value="CRCB"/>
    <property type="match status" value="1"/>
</dbReference>
<feature type="transmembrane region" description="Helical" evidence="10">
    <location>
        <begin position="327"/>
        <end position="349"/>
    </location>
</feature>
<evidence type="ECO:0000256" key="7">
    <source>
        <dbReference type="ARBA" id="ARBA00035120"/>
    </source>
</evidence>
<dbReference type="InterPro" id="IPR003691">
    <property type="entry name" value="FluC"/>
</dbReference>
<accession>A0A428V218</accession>
<comment type="function">
    <text evidence="1">Fluoride channel required for the rapid expulsion of cytoplasmic fluoride.</text>
</comment>
<evidence type="ECO:0000256" key="2">
    <source>
        <dbReference type="ARBA" id="ARBA00004651"/>
    </source>
</evidence>
<evidence type="ECO:0000256" key="1">
    <source>
        <dbReference type="ARBA" id="ARBA00002598"/>
    </source>
</evidence>
<gene>
    <name evidence="12" type="ORF">CDV31_000504</name>
</gene>
<dbReference type="EMBL" id="NIZV01000004">
    <property type="protein sequence ID" value="RSM20527.1"/>
    <property type="molecule type" value="Genomic_DNA"/>
</dbReference>
<comment type="catalytic activity">
    <reaction evidence="8">
        <text>fluoride(in) = fluoride(out)</text>
        <dbReference type="Rhea" id="RHEA:76159"/>
        <dbReference type="ChEBI" id="CHEBI:17051"/>
    </reaction>
    <physiologicalReaction direction="left-to-right" evidence="8">
        <dbReference type="Rhea" id="RHEA:76160"/>
    </physiologicalReaction>
</comment>
<keyword evidence="5 10" id="KW-1133">Transmembrane helix</keyword>
<evidence type="ECO:0000256" key="6">
    <source>
        <dbReference type="ARBA" id="ARBA00023136"/>
    </source>
</evidence>
<feature type="compositionally biased region" description="Basic and acidic residues" evidence="9">
    <location>
        <begin position="1176"/>
        <end position="1202"/>
    </location>
</feature>
<dbReference type="AlphaFoldDB" id="A0A428V218"/>
<evidence type="ECO:0000256" key="9">
    <source>
        <dbReference type="SAM" id="MobiDB-lite"/>
    </source>
</evidence>
<keyword evidence="3" id="KW-1003">Cell membrane</keyword>
<evidence type="ECO:0000256" key="8">
    <source>
        <dbReference type="ARBA" id="ARBA00035585"/>
    </source>
</evidence>
<feature type="compositionally biased region" description="Basic residues" evidence="9">
    <location>
        <begin position="1214"/>
        <end position="1226"/>
    </location>
</feature>
<proteinExistence type="inferred from homology"/>
<dbReference type="Proteomes" id="UP000288429">
    <property type="component" value="Unassembled WGS sequence"/>
</dbReference>
<feature type="region of interest" description="Disordered" evidence="9">
    <location>
        <begin position="243"/>
        <end position="263"/>
    </location>
</feature>
<feature type="compositionally biased region" description="Low complexity" evidence="9">
    <location>
        <begin position="387"/>
        <end position="398"/>
    </location>
</feature>
<feature type="region of interest" description="Disordered" evidence="9">
    <location>
        <begin position="384"/>
        <end position="482"/>
    </location>
</feature>
<evidence type="ECO:0000259" key="11">
    <source>
        <dbReference type="Pfam" id="PF14737"/>
    </source>
</evidence>
<feature type="compositionally biased region" description="Basic and acidic residues" evidence="9">
    <location>
        <begin position="404"/>
        <end position="416"/>
    </location>
</feature>
<comment type="similarity">
    <text evidence="7">Belongs to the fluoride channel Fluc/FEX (TC 1.A.43) family.</text>
</comment>
<evidence type="ECO:0000313" key="12">
    <source>
        <dbReference type="EMBL" id="RSM20527.1"/>
    </source>
</evidence>
<dbReference type="InterPro" id="IPR027974">
    <property type="entry name" value="DUF4470"/>
</dbReference>
<keyword evidence="4 10" id="KW-0812">Transmembrane</keyword>
<dbReference type="PANTHER" id="PTHR28259:SF1">
    <property type="entry name" value="FLUORIDE EXPORT PROTEIN 1-RELATED"/>
    <property type="match status" value="1"/>
</dbReference>
<evidence type="ECO:0000313" key="13">
    <source>
        <dbReference type="Proteomes" id="UP000288429"/>
    </source>
</evidence>
<feature type="domain" description="DUF4470" evidence="11">
    <location>
        <begin position="625"/>
        <end position="721"/>
    </location>
</feature>
<dbReference type="GO" id="GO:0005886">
    <property type="term" value="C:plasma membrane"/>
    <property type="evidence" value="ECO:0007669"/>
    <property type="project" value="UniProtKB-SubCell"/>
</dbReference>
<dbReference type="SUPFAM" id="SSF144232">
    <property type="entry name" value="HIT/MYND zinc finger-like"/>
    <property type="match status" value="1"/>
</dbReference>
<feature type="region of interest" description="Disordered" evidence="9">
    <location>
        <begin position="109"/>
        <end position="162"/>
    </location>
</feature>
<dbReference type="PANTHER" id="PTHR28259">
    <property type="entry name" value="FLUORIDE EXPORT PROTEIN 1-RELATED"/>
    <property type="match status" value="1"/>
</dbReference>
<reference evidence="12 13" key="1">
    <citation type="submission" date="2017-06" db="EMBL/GenBank/DDBJ databases">
        <title>Cmopartive genomic analysis of Ambrosia Fusariam Clade fungi.</title>
        <authorList>
            <person name="Stajich J.E."/>
            <person name="Carrillo J."/>
            <person name="Kijimoto T."/>
            <person name="Eskalen A."/>
            <person name="O'Donnell K."/>
            <person name="Kasson M."/>
        </authorList>
    </citation>
    <scope>NUCLEOTIDE SEQUENCE [LARGE SCALE GENOMIC DNA]</scope>
    <source>
        <strain evidence="12 13">NRRL 20438</strain>
    </source>
</reference>
<feature type="compositionally biased region" description="Acidic residues" evidence="9">
    <location>
        <begin position="434"/>
        <end position="446"/>
    </location>
</feature>
<feature type="region of interest" description="Disordered" evidence="9">
    <location>
        <begin position="1175"/>
        <end position="1226"/>
    </location>
</feature>
<dbReference type="Pfam" id="PF14737">
    <property type="entry name" value="DUF4470"/>
    <property type="match status" value="1"/>
</dbReference>
<comment type="caution">
    <text evidence="12">The sequence shown here is derived from an EMBL/GenBank/DDBJ whole genome shotgun (WGS) entry which is preliminary data.</text>
</comment>
<feature type="transmembrane region" description="Helical" evidence="10">
    <location>
        <begin position="172"/>
        <end position="191"/>
    </location>
</feature>
<name>A0A428V218_9HYPO</name>
<feature type="transmembrane region" description="Helical" evidence="10">
    <location>
        <begin position="279"/>
        <end position="300"/>
    </location>
</feature>
<keyword evidence="6 10" id="KW-0472">Membrane</keyword>